<dbReference type="InterPro" id="IPR031315">
    <property type="entry name" value="LNS2/PITP"/>
</dbReference>
<evidence type="ECO:0000256" key="2">
    <source>
        <dbReference type="SAM" id="MobiDB-lite"/>
    </source>
</evidence>
<feature type="compositionally biased region" description="Low complexity" evidence="2">
    <location>
        <begin position="1367"/>
        <end position="1377"/>
    </location>
</feature>
<dbReference type="SUPFAM" id="SSF56784">
    <property type="entry name" value="HAD-like"/>
    <property type="match status" value="1"/>
</dbReference>
<name>A0A836LKF3_9TRYP</name>
<organism evidence="4 5">
    <name type="scientific">Porcisia hertigi</name>
    <dbReference type="NCBI Taxonomy" id="2761500"/>
    <lineage>
        <taxon>Eukaryota</taxon>
        <taxon>Discoba</taxon>
        <taxon>Euglenozoa</taxon>
        <taxon>Kinetoplastea</taxon>
        <taxon>Metakinetoplastina</taxon>
        <taxon>Trypanosomatida</taxon>
        <taxon>Trypanosomatidae</taxon>
        <taxon>Leishmaniinae</taxon>
        <taxon>Porcisia</taxon>
    </lineage>
</organism>
<feature type="compositionally biased region" description="Basic and acidic residues" evidence="2">
    <location>
        <begin position="1396"/>
        <end position="1408"/>
    </location>
</feature>
<feature type="region of interest" description="Disordered" evidence="2">
    <location>
        <begin position="860"/>
        <end position="881"/>
    </location>
</feature>
<dbReference type="GeneID" id="94293169"/>
<feature type="region of interest" description="Disordered" evidence="2">
    <location>
        <begin position="1002"/>
        <end position="1074"/>
    </location>
</feature>
<feature type="compositionally biased region" description="Polar residues" evidence="2">
    <location>
        <begin position="558"/>
        <end position="568"/>
    </location>
</feature>
<accession>A0A836LKF3</accession>
<dbReference type="EMBL" id="JAFJZO010000006">
    <property type="protein sequence ID" value="KAG5511209.1"/>
    <property type="molecule type" value="Genomic_DNA"/>
</dbReference>
<gene>
    <name evidence="4" type="ORF">JKF63_07151</name>
</gene>
<dbReference type="GO" id="GO:0008195">
    <property type="term" value="F:phosphatidate phosphatase activity"/>
    <property type="evidence" value="ECO:0007669"/>
    <property type="project" value="TreeGrafter"/>
</dbReference>
<feature type="region of interest" description="Disordered" evidence="2">
    <location>
        <begin position="1182"/>
        <end position="1206"/>
    </location>
</feature>
<feature type="compositionally biased region" description="Polar residues" evidence="2">
    <location>
        <begin position="1336"/>
        <end position="1349"/>
    </location>
</feature>
<keyword evidence="5" id="KW-1185">Reference proteome</keyword>
<feature type="compositionally biased region" description="Low complexity" evidence="2">
    <location>
        <begin position="1051"/>
        <end position="1062"/>
    </location>
</feature>
<comment type="similarity">
    <text evidence="1">Belongs to the lipin family.</text>
</comment>
<dbReference type="InterPro" id="IPR013209">
    <property type="entry name" value="LNS2"/>
</dbReference>
<feature type="compositionally biased region" description="Polar residues" evidence="2">
    <location>
        <begin position="412"/>
        <end position="422"/>
    </location>
</feature>
<dbReference type="PANTHER" id="PTHR12181:SF12">
    <property type="entry name" value="PHOSPHATIDATE PHOSPHATASE"/>
    <property type="match status" value="1"/>
</dbReference>
<protein>
    <recommendedName>
        <fullName evidence="3">LNS2/PITP domain-containing protein</fullName>
    </recommendedName>
</protein>
<dbReference type="InterPro" id="IPR026058">
    <property type="entry name" value="LIPIN"/>
</dbReference>
<feature type="region of interest" description="Disordered" evidence="2">
    <location>
        <begin position="395"/>
        <end position="424"/>
    </location>
</feature>
<feature type="compositionally biased region" description="Polar residues" evidence="2">
    <location>
        <begin position="522"/>
        <end position="532"/>
    </location>
</feature>
<sequence>MISTLGGLFNLNHFDQSSCANDVIVIRHKDGSLHSTPFNVRFGRAQMWSYIGRVVQVEVNGELTAAVMKIGKGGEAYWLQPTYGTFGNSCHGAVAATSSAAAEGGVPPAAAALAGASGVSTTLKNEEEGQIVMNGFSLPVQEGETLAMNEAELRHFPIASESLPRLPPSSEADDGDWGECKDSAGFQAPPPVPAPLPSQPGSTVAAPASMEANSGHLPLSEAGQHRRPGDRGPSCEDSAPCLPLLHTADDGHLTIETRAIYSAGDAQEARLALRAMAAAEKSRKRLRKMGLGDDPYLLKAALEEGHAGEDGDDDDGGGDDNVVEGNRSVLGDGEGESGAHRPEKPAVEIVVDSADMPSTSHEAAVAAADGCQTEQASFAATLTTVVIKSDAESTGHLLVPPTTNRGDGELSDTAQAPSTTQPPAEAATVASSATSVAGSIDSYKVEDGDPYFLDPLDTDGDYAALYGEEESALLNVASFPSSVTSGVSLNDLVLAPGTNAGDAAAALRGPASADEGEPRSGTEFNPTMSSSAVPLLVPSTAGGATGSTRSLPSPPLTGETQAHGSTTDVGKVVAPLLSPGVIVSTGKSSATPTGDLKAAEVMDAHRQPVMPRPNRGGVPGGSYFTRTLIPVEADLWKLHLKEGCNTVRYLARKGNGDVASISCNIFLWNWTDRLVVSDVDGTITKSDLLGHFYAMLGKGADWTHPGICNLYSKIERNGYRMVYLTARSVSQIKQTKSYLFTLQQDGVRLPMGPVLTAPQRFFTALTQEVSKQSHVFKIACLTSVRAAFPPTTKPFFAGFGNRYNDVISYDAAGISMQRIFIIDPSSVLHVCLVRQTYRDLGHLVDVTFPPVKRHPIVLRGPRHLQRAQGTGATPSLDGATAAEGRERCSYARSLLHRSTPALSFSVSSVSTAVSSASDSSDGCGAPRGPGTDFGADGAATVFPYGDGHDPLHHHHSAPHHHTAVGLGPTSDDDGRVSHRASAAFSLVSSVRLDILNQRALSDVAASPGEPPEPVDGGGSTPTTPIPGAVSKLSAPAFPNTSSSVAPCTGESAAAQPATSLAPSAPPTGKPSNRTPIAHSHWYNYGLCPTSAELADSTPVILEEEEEVPVDPDYSSFAFWRIDPRDLITIPSTMSKSSAAAATSLLNRGLPDQGKCGVAVNGIGAPKKAAAIATAATASTEQKDHQNAAAAASPTVPKGGAVGDAVQPGAACSRSVSAAASPKRGSAAVCVSGADNASAPTSDGGDCGSSSKLSPPVQDCDSRALMEGSTKSLNKSLMRSSVSDTGAGSPRTGFDIREPQLQTLRKLENREVGDVGPYHDCEGTAATNVKAGGGSPRRQQSFTLPSTTQPPALVPSTSGGGGGGGSRGFFSAFSFGRSRTVKSSLSPTSQRATQLLEEAKQRALAHPDARNYNAAPLPSHEGTSSLESTKCGAATPLGKDAE</sequence>
<comment type="caution">
    <text evidence="4">The sequence shown here is derived from an EMBL/GenBank/DDBJ whole genome shotgun (WGS) entry which is preliminary data.</text>
</comment>
<feature type="compositionally biased region" description="Polar residues" evidence="2">
    <location>
        <begin position="1268"/>
        <end position="1285"/>
    </location>
</feature>
<feature type="region of interest" description="Disordered" evidence="2">
    <location>
        <begin position="915"/>
        <end position="976"/>
    </location>
</feature>
<evidence type="ECO:0000313" key="5">
    <source>
        <dbReference type="Proteomes" id="UP000674318"/>
    </source>
</evidence>
<feature type="region of interest" description="Disordered" evidence="2">
    <location>
        <begin position="306"/>
        <end position="344"/>
    </location>
</feature>
<feature type="compositionally biased region" description="Low complexity" evidence="2">
    <location>
        <begin position="160"/>
        <end position="170"/>
    </location>
</feature>
<feature type="region of interest" description="Disordered" evidence="2">
    <location>
        <begin position="159"/>
        <end position="238"/>
    </location>
</feature>
<feature type="region of interest" description="Disordered" evidence="2">
    <location>
        <begin position="1314"/>
        <end position="1441"/>
    </location>
</feature>
<evidence type="ECO:0000259" key="3">
    <source>
        <dbReference type="SMART" id="SM00775"/>
    </source>
</evidence>
<dbReference type="InterPro" id="IPR036412">
    <property type="entry name" value="HAD-like_sf"/>
</dbReference>
<feature type="compositionally biased region" description="Basic and acidic residues" evidence="2">
    <location>
        <begin position="223"/>
        <end position="234"/>
    </location>
</feature>
<feature type="compositionally biased region" description="Acidic residues" evidence="2">
    <location>
        <begin position="310"/>
        <end position="322"/>
    </location>
</feature>
<dbReference type="RefSeq" id="XP_067759530.1">
    <property type="nucleotide sequence ID" value="XM_067903092.1"/>
</dbReference>
<feature type="compositionally biased region" description="Pro residues" evidence="2">
    <location>
        <begin position="188"/>
        <end position="198"/>
    </location>
</feature>
<evidence type="ECO:0000256" key="1">
    <source>
        <dbReference type="ARBA" id="ARBA00005476"/>
    </source>
</evidence>
<proteinExistence type="inferred from homology"/>
<feature type="compositionally biased region" description="Basic residues" evidence="2">
    <location>
        <begin position="951"/>
        <end position="962"/>
    </location>
</feature>
<dbReference type="OrthoDB" id="4567at2759"/>
<dbReference type="KEGG" id="phet:94293169"/>
<feature type="domain" description="LNS2/PITP" evidence="3">
    <location>
        <begin position="674"/>
        <end position="831"/>
    </location>
</feature>
<feature type="compositionally biased region" description="Polar residues" evidence="2">
    <location>
        <begin position="1380"/>
        <end position="1392"/>
    </location>
</feature>
<dbReference type="PANTHER" id="PTHR12181">
    <property type="entry name" value="LIPIN"/>
    <property type="match status" value="1"/>
</dbReference>
<dbReference type="Pfam" id="PF08235">
    <property type="entry name" value="LNS2"/>
    <property type="match status" value="1"/>
</dbReference>
<evidence type="ECO:0000313" key="4">
    <source>
        <dbReference type="EMBL" id="KAG5511209.1"/>
    </source>
</evidence>
<dbReference type="Pfam" id="PF04571">
    <property type="entry name" value="Lipin_N"/>
    <property type="match status" value="1"/>
</dbReference>
<dbReference type="InterPro" id="IPR007651">
    <property type="entry name" value="Lipin_N"/>
</dbReference>
<dbReference type="SMART" id="SM00775">
    <property type="entry name" value="LNS2"/>
    <property type="match status" value="1"/>
</dbReference>
<feature type="region of interest" description="Disordered" evidence="2">
    <location>
        <begin position="506"/>
        <end position="568"/>
    </location>
</feature>
<feature type="compositionally biased region" description="Gly residues" evidence="2">
    <location>
        <begin position="1357"/>
        <end position="1366"/>
    </location>
</feature>
<dbReference type="Proteomes" id="UP000674318">
    <property type="component" value="Chromosome 6"/>
</dbReference>
<feature type="region of interest" description="Disordered" evidence="2">
    <location>
        <begin position="1236"/>
        <end position="1294"/>
    </location>
</feature>
<reference evidence="4 5" key="1">
    <citation type="submission" date="2021-02" db="EMBL/GenBank/DDBJ databases">
        <title>Porcisia hertigi Genome sequencing and assembly.</title>
        <authorList>
            <person name="Almutairi H."/>
            <person name="Gatherer D."/>
        </authorList>
    </citation>
    <scope>NUCLEOTIDE SEQUENCE [LARGE SCALE GENOMIC DNA]</scope>
    <source>
        <strain evidence="4 5">C119</strain>
    </source>
</reference>